<comment type="caution">
    <text evidence="9">The sequence shown here is derived from an EMBL/GenBank/DDBJ whole genome shotgun (WGS) entry which is preliminary data.</text>
</comment>
<evidence type="ECO:0000256" key="4">
    <source>
        <dbReference type="ARBA" id="ARBA00022519"/>
    </source>
</evidence>
<evidence type="ECO:0000256" key="5">
    <source>
        <dbReference type="ARBA" id="ARBA00022692"/>
    </source>
</evidence>
<protein>
    <submittedName>
        <fullName evidence="9">ABC transporter permease</fullName>
    </submittedName>
</protein>
<dbReference type="AlphaFoldDB" id="A0A926HVR5"/>
<proteinExistence type="predicted"/>
<dbReference type="EMBL" id="JACRSP010000004">
    <property type="protein sequence ID" value="MBC8536901.1"/>
    <property type="molecule type" value="Genomic_DNA"/>
</dbReference>
<dbReference type="Pfam" id="PF02653">
    <property type="entry name" value="BPD_transp_2"/>
    <property type="match status" value="1"/>
</dbReference>
<keyword evidence="4" id="KW-0997">Cell inner membrane</keyword>
<evidence type="ECO:0000256" key="7">
    <source>
        <dbReference type="ARBA" id="ARBA00023136"/>
    </source>
</evidence>
<dbReference type="CDD" id="cd06579">
    <property type="entry name" value="TM_PBP1_transp_AraH_like"/>
    <property type="match status" value="1"/>
</dbReference>
<keyword evidence="10" id="KW-1185">Reference proteome</keyword>
<dbReference type="GO" id="GO:0005886">
    <property type="term" value="C:plasma membrane"/>
    <property type="evidence" value="ECO:0007669"/>
    <property type="project" value="UniProtKB-SubCell"/>
</dbReference>
<feature type="transmembrane region" description="Helical" evidence="8">
    <location>
        <begin position="99"/>
        <end position="120"/>
    </location>
</feature>
<feature type="transmembrane region" description="Helical" evidence="8">
    <location>
        <begin position="306"/>
        <end position="322"/>
    </location>
</feature>
<name>A0A926HVR5_9FIRM</name>
<reference evidence="9" key="1">
    <citation type="submission" date="2020-08" db="EMBL/GenBank/DDBJ databases">
        <title>Genome public.</title>
        <authorList>
            <person name="Liu C."/>
            <person name="Sun Q."/>
        </authorList>
    </citation>
    <scope>NUCLEOTIDE SEQUENCE</scope>
    <source>
        <strain evidence="9">BX7</strain>
    </source>
</reference>
<feature type="transmembrane region" description="Helical" evidence="8">
    <location>
        <begin position="69"/>
        <end position="87"/>
    </location>
</feature>
<dbReference type="GO" id="GO:0022857">
    <property type="term" value="F:transmembrane transporter activity"/>
    <property type="evidence" value="ECO:0007669"/>
    <property type="project" value="InterPro"/>
</dbReference>
<feature type="transmembrane region" description="Helical" evidence="8">
    <location>
        <begin position="132"/>
        <end position="151"/>
    </location>
</feature>
<dbReference type="PANTHER" id="PTHR32196:SF21">
    <property type="entry name" value="ABC TRANSPORTER PERMEASE PROTEIN YPHD-RELATED"/>
    <property type="match status" value="1"/>
</dbReference>
<dbReference type="RefSeq" id="WP_249300935.1">
    <property type="nucleotide sequence ID" value="NZ_JACRSP010000004.1"/>
</dbReference>
<evidence type="ECO:0000256" key="3">
    <source>
        <dbReference type="ARBA" id="ARBA00022475"/>
    </source>
</evidence>
<evidence type="ECO:0000313" key="9">
    <source>
        <dbReference type="EMBL" id="MBC8536901.1"/>
    </source>
</evidence>
<keyword evidence="3" id="KW-1003">Cell membrane</keyword>
<dbReference type="InterPro" id="IPR001851">
    <property type="entry name" value="ABC_transp_permease"/>
</dbReference>
<keyword evidence="2" id="KW-0813">Transport</keyword>
<keyword evidence="5 8" id="KW-0812">Transmembrane</keyword>
<evidence type="ECO:0000256" key="1">
    <source>
        <dbReference type="ARBA" id="ARBA00004651"/>
    </source>
</evidence>
<feature type="transmembrane region" description="Helical" evidence="8">
    <location>
        <begin position="171"/>
        <end position="192"/>
    </location>
</feature>
<feature type="transmembrane region" description="Helical" evidence="8">
    <location>
        <begin position="12"/>
        <end position="32"/>
    </location>
</feature>
<keyword evidence="6 8" id="KW-1133">Transmembrane helix</keyword>
<evidence type="ECO:0000256" key="6">
    <source>
        <dbReference type="ARBA" id="ARBA00022989"/>
    </source>
</evidence>
<evidence type="ECO:0000256" key="8">
    <source>
        <dbReference type="SAM" id="Phobius"/>
    </source>
</evidence>
<feature type="transmembrane region" description="Helical" evidence="8">
    <location>
        <begin position="225"/>
        <end position="243"/>
    </location>
</feature>
<gene>
    <name evidence="9" type="ORF">H8695_09395</name>
</gene>
<organism evidence="9 10">
    <name type="scientific">Feifania hominis</name>
    <dbReference type="NCBI Taxonomy" id="2763660"/>
    <lineage>
        <taxon>Bacteria</taxon>
        <taxon>Bacillati</taxon>
        <taxon>Bacillota</taxon>
        <taxon>Clostridia</taxon>
        <taxon>Eubacteriales</taxon>
        <taxon>Feifaniaceae</taxon>
        <taxon>Feifania</taxon>
    </lineage>
</organism>
<evidence type="ECO:0000313" key="10">
    <source>
        <dbReference type="Proteomes" id="UP000620366"/>
    </source>
</evidence>
<keyword evidence="7 8" id="KW-0472">Membrane</keyword>
<dbReference type="PANTHER" id="PTHR32196">
    <property type="entry name" value="ABC TRANSPORTER PERMEASE PROTEIN YPHD-RELATED-RELATED"/>
    <property type="match status" value="1"/>
</dbReference>
<comment type="subcellular location">
    <subcellularLocation>
        <location evidence="1">Cell membrane</location>
        <topology evidence="1">Multi-pass membrane protein</topology>
    </subcellularLocation>
</comment>
<accession>A0A926HVR5</accession>
<dbReference type="Proteomes" id="UP000620366">
    <property type="component" value="Unassembled WGS sequence"/>
</dbReference>
<evidence type="ECO:0000256" key="2">
    <source>
        <dbReference type="ARBA" id="ARBA00022448"/>
    </source>
</evidence>
<sequence>MKHKLHFKADRDFVRMLIVTIIIFAAMTAMRPNLFLKTANFVSMGYQLPELGLYSLAFMVVLITGQFNLSIVATGNLCCITGMMVMHQAVEKNLTGGAAWGYIFLGCLAAIAVGLVCGWINGFVVTYFNVPAMLVTMSTTAIFTGIAIIITQGKAMAGVPDELVYFGNHTLLGIPYALWLLIAVFALTAVLINRTSFGFKLKFVGSNLKASHYTGININKIRIRAYVYSGLISALCAIEILAHTNAAKADYAESYVGQAILCSVLGATSPNGGYVRMACMALSMLSLQFLSSGFTMLRLGGYFKEFAWGILLIAVLSFNFISQELRRRKSIQAVAKARVGQKS</sequence>
<feature type="transmembrane region" description="Helical" evidence="8">
    <location>
        <begin position="44"/>
        <end position="62"/>
    </location>
</feature>